<evidence type="ECO:0000256" key="3">
    <source>
        <dbReference type="ARBA" id="ARBA00022833"/>
    </source>
</evidence>
<sequence>MPASAATATTTTTSTAAAAERAAEAPSRPAQQQQHSGRERRNASATFAPRHSAAATAPPDRYCLLRAPPPPSSTRCAWTPSKSLMACYYIVISSTHLSNGHFRNIKGVFRGPLSKNGNKNLDYAEKEKTLAKALEDLKANFYCELCDKQYYKHQEFDNHINSYDHAHKQRLKELKQREFARNVASKSRKDERKQERALRRLHELAEQRREVHCAPGSGPMFKSTTVAVEAGLRDPCGDGSPEEVQGLAVPEAGGQTHNCSSSSNGSGSGSGSNASGPAASSNNGKQLPWPHAAKQKKPVGCRRKIAFSFSFRKRASVKLESSAAVFCEGTQEEGATERRRRQRLRAPLVELDLSGSPSDEAAVVAAGKALNCEETIYCIGTTQQARFALKSGSLESKGSSDSPAGQENPRPTSDLCALLVYSEDVAGSPSVSQIAGSPFALNSVDIALDSEDSVNESLKSCDAANGGGELKEQAATDEPVSEESGPLSQNPSDVCSEADPSHMGQTAEEGHLLKTPFTKPSQPFFSVRSRDGNTIFQWPSEMLTFTKTDPPLSYSCNPLHFDFKGSHNRAPSDPRQDAETKTDEESSISSVSASRGKSISPDKRIEEGMFNLDHGPTGEAEAKPRKCHQHASDTESCLGLKIHARCKYLKERSHSQKRTAEKLRVRDRRHYRNHYRKKRRRRRRKRRVRHHQPERDGESNAQEKCRRFQKRITVDECCWGEALDSKFQAATSAQVQHPLEKSKQSALNQTADSCSGASLAERLPGRGPDTEGGINGPAGDPSLSDKGWKDSAKVVAGGGVSSPSFPSARLTCLMGRGSCRHSDVPQSQIVGFTRWSDELPLHTDDVIGSIKALWRIQRLKRKRSASLSDVDAMCSDQVTCARLREPGSQLSEREQEREHRSSSDEGSTCCEHGRCRKRRKISCTVNQSPDPAYKVPVAESLVPTDQNTSDVNPSVKSPVLKGTGDFGSVGSDKSSCSIDDQKSSVVDVPAGSSIIPDPGQRVADSDRQMGNPPGLKINEQPHATPDDPPAPPPPQPAEWRDSSASEDTGETLTIRSRHDNSAAEEHSNKPAVAAGTATLAAAVAAPAQVCLSRGREQEKALATSGKAGLDKLSQHSSGHPPAQPPRFQLSVGRAEEEKPGRESYRTTSSCGSSPFHGPPPHPHPPPPPQLSCFQHPSDSMERHCLLQIQTHRQVLHHHHQQQQQQHQQHQVFQATKLKPVLPQRQSLAVPVSSPVHLHQVHLPSPGSITIRHTILQHHHHHHATFLPPAQHHHHHHAPPPQVPPPPPPPPQLFPQVLPVTRLPLGAEMCPPGAPAFVTPPQVSVVGPPGMHPMAVTFHALPRPAMFPQMLPPHPAVIPLQPLF</sequence>
<feature type="compositionally biased region" description="Basic and acidic residues" evidence="4">
    <location>
        <begin position="652"/>
        <end position="664"/>
    </location>
</feature>
<feature type="region of interest" description="Disordered" evidence="4">
    <location>
        <begin position="943"/>
        <end position="1073"/>
    </location>
</feature>
<keyword evidence="1" id="KW-0479">Metal-binding</keyword>
<feature type="compositionally biased region" description="Polar residues" evidence="4">
    <location>
        <begin position="744"/>
        <end position="756"/>
    </location>
</feature>
<name>A0AAV6H9B4_9TELE</name>
<feature type="region of interest" description="Disordered" evidence="4">
    <location>
        <begin position="393"/>
        <end position="412"/>
    </location>
</feature>
<feature type="region of interest" description="Disordered" evidence="4">
    <location>
        <begin position="1"/>
        <end position="54"/>
    </location>
</feature>
<dbReference type="InterPro" id="IPR036236">
    <property type="entry name" value="Znf_C2H2_sf"/>
</dbReference>
<dbReference type="SUPFAM" id="SSF57667">
    <property type="entry name" value="beta-beta-alpha zinc fingers"/>
    <property type="match status" value="1"/>
</dbReference>
<dbReference type="InterPro" id="IPR013087">
    <property type="entry name" value="Znf_C2H2_type"/>
</dbReference>
<dbReference type="GO" id="GO:0008270">
    <property type="term" value="F:zinc ion binding"/>
    <property type="evidence" value="ECO:0007669"/>
    <property type="project" value="UniProtKB-KW"/>
</dbReference>
<comment type="caution">
    <text evidence="6">The sequence shown here is derived from an EMBL/GenBank/DDBJ whole genome shotgun (WGS) entry which is preliminary data.</text>
</comment>
<keyword evidence="7" id="KW-1185">Reference proteome</keyword>
<dbReference type="Proteomes" id="UP000823561">
    <property type="component" value="Chromosome 3"/>
</dbReference>
<dbReference type="InterPro" id="IPR052445">
    <property type="entry name" value="ZnF-G_patch_domain"/>
</dbReference>
<feature type="compositionally biased region" description="Basic and acidic residues" evidence="4">
    <location>
        <begin position="691"/>
        <end position="705"/>
    </location>
</feature>
<feature type="compositionally biased region" description="Basic and acidic residues" evidence="4">
    <location>
        <begin position="891"/>
        <end position="903"/>
    </location>
</feature>
<feature type="compositionally biased region" description="Pro residues" evidence="4">
    <location>
        <begin position="1026"/>
        <end position="1036"/>
    </location>
</feature>
<feature type="compositionally biased region" description="Basic and acidic residues" evidence="4">
    <location>
        <begin position="1056"/>
        <end position="1068"/>
    </location>
</feature>
<dbReference type="EMBL" id="JADWDJ010000003">
    <property type="protein sequence ID" value="KAG5283735.1"/>
    <property type="molecule type" value="Genomic_DNA"/>
</dbReference>
<evidence type="ECO:0000259" key="5">
    <source>
        <dbReference type="PROSITE" id="PS00028"/>
    </source>
</evidence>
<feature type="compositionally biased region" description="Pro residues" evidence="4">
    <location>
        <begin position="1156"/>
        <end position="1169"/>
    </location>
</feature>
<protein>
    <recommendedName>
        <fullName evidence="5">C2H2-type domain-containing protein</fullName>
    </recommendedName>
</protein>
<feature type="region of interest" description="Disordered" evidence="4">
    <location>
        <begin position="458"/>
        <end position="504"/>
    </location>
</feature>
<dbReference type="GO" id="GO:0005634">
    <property type="term" value="C:nucleus"/>
    <property type="evidence" value="ECO:0007669"/>
    <property type="project" value="TreeGrafter"/>
</dbReference>
<evidence type="ECO:0000313" key="7">
    <source>
        <dbReference type="Proteomes" id="UP000823561"/>
    </source>
</evidence>
<accession>A0AAV6H9B4</accession>
<organism evidence="6 7">
    <name type="scientific">Alosa alosa</name>
    <name type="common">allis shad</name>
    <dbReference type="NCBI Taxonomy" id="278164"/>
    <lineage>
        <taxon>Eukaryota</taxon>
        <taxon>Metazoa</taxon>
        <taxon>Chordata</taxon>
        <taxon>Craniata</taxon>
        <taxon>Vertebrata</taxon>
        <taxon>Euteleostomi</taxon>
        <taxon>Actinopterygii</taxon>
        <taxon>Neopterygii</taxon>
        <taxon>Teleostei</taxon>
        <taxon>Clupei</taxon>
        <taxon>Clupeiformes</taxon>
        <taxon>Clupeoidei</taxon>
        <taxon>Clupeidae</taxon>
        <taxon>Alosa</taxon>
    </lineage>
</organism>
<feature type="domain" description="C2H2-type" evidence="5">
    <location>
        <begin position="143"/>
        <end position="165"/>
    </location>
</feature>
<evidence type="ECO:0000256" key="1">
    <source>
        <dbReference type="ARBA" id="ARBA00022723"/>
    </source>
</evidence>
<evidence type="ECO:0000256" key="2">
    <source>
        <dbReference type="ARBA" id="ARBA00022771"/>
    </source>
</evidence>
<feature type="region of interest" description="Disordered" evidence="4">
    <location>
        <begin position="740"/>
        <end position="789"/>
    </location>
</feature>
<feature type="compositionally biased region" description="Pro residues" evidence="4">
    <location>
        <begin position="1278"/>
        <end position="1292"/>
    </location>
</feature>
<feature type="region of interest" description="Disordered" evidence="4">
    <location>
        <begin position="885"/>
        <end position="910"/>
    </location>
</feature>
<feature type="compositionally biased region" description="Polar residues" evidence="4">
    <location>
        <begin position="943"/>
        <end position="955"/>
    </location>
</feature>
<feature type="compositionally biased region" description="Basic and acidic residues" evidence="4">
    <location>
        <begin position="1133"/>
        <end position="1144"/>
    </location>
</feature>
<feature type="region of interest" description="Disordered" evidence="4">
    <location>
        <begin position="252"/>
        <end position="297"/>
    </location>
</feature>
<dbReference type="PROSITE" id="PS00028">
    <property type="entry name" value="ZINC_FINGER_C2H2_1"/>
    <property type="match status" value="1"/>
</dbReference>
<feature type="region of interest" description="Disordered" evidence="4">
    <location>
        <begin position="565"/>
        <end position="627"/>
    </location>
</feature>
<feature type="compositionally biased region" description="Low complexity" evidence="4">
    <location>
        <begin position="587"/>
        <end position="599"/>
    </location>
</feature>
<dbReference type="PANTHER" id="PTHR17614:SF13">
    <property type="entry name" value="ZINC FINGER PROTEIN 804A"/>
    <property type="match status" value="1"/>
</dbReference>
<feature type="region of interest" description="Disordered" evidence="4">
    <location>
        <begin position="1101"/>
        <end position="1176"/>
    </location>
</feature>
<feature type="region of interest" description="Disordered" evidence="4">
    <location>
        <begin position="652"/>
        <end position="705"/>
    </location>
</feature>
<feature type="compositionally biased region" description="Low complexity" evidence="4">
    <location>
        <begin position="393"/>
        <end position="402"/>
    </location>
</feature>
<keyword evidence="3" id="KW-0862">Zinc</keyword>
<feature type="compositionally biased region" description="Basic and acidic residues" evidence="4">
    <location>
        <begin position="565"/>
        <end position="584"/>
    </location>
</feature>
<proteinExistence type="predicted"/>
<feature type="region of interest" description="Disordered" evidence="4">
    <location>
        <begin position="1267"/>
        <end position="1292"/>
    </location>
</feature>
<keyword evidence="2" id="KW-0863">Zinc-finger</keyword>
<feature type="compositionally biased region" description="Low complexity" evidence="4">
    <location>
        <begin position="1"/>
        <end position="30"/>
    </location>
</feature>
<gene>
    <name evidence="6" type="ORF">AALO_G00045540</name>
</gene>
<feature type="compositionally biased region" description="Basic residues" evidence="4">
    <location>
        <begin position="665"/>
        <end position="690"/>
    </location>
</feature>
<evidence type="ECO:0000313" key="6">
    <source>
        <dbReference type="EMBL" id="KAG5283735.1"/>
    </source>
</evidence>
<dbReference type="PANTHER" id="PTHR17614">
    <property type="entry name" value="ZINC FINGER-CONTAINING"/>
    <property type="match status" value="1"/>
</dbReference>
<reference evidence="6" key="1">
    <citation type="submission" date="2020-10" db="EMBL/GenBank/DDBJ databases">
        <title>Chromosome-scale genome assembly of the Allis shad, Alosa alosa.</title>
        <authorList>
            <person name="Margot Z."/>
            <person name="Christophe K."/>
            <person name="Cabau C."/>
            <person name="Louis A."/>
            <person name="Berthelot C."/>
            <person name="Parey E."/>
            <person name="Roest Crollius H."/>
            <person name="Montfort J."/>
            <person name="Robinson-Rechavi M."/>
            <person name="Bucao C."/>
            <person name="Bouchez O."/>
            <person name="Gislard M."/>
            <person name="Lluch J."/>
            <person name="Milhes M."/>
            <person name="Lampietro C."/>
            <person name="Lopez Roques C."/>
            <person name="Donnadieu C."/>
            <person name="Braasch I."/>
            <person name="Desvignes T."/>
            <person name="Postlethwait J."/>
            <person name="Bobe J."/>
            <person name="Guiguen Y."/>
        </authorList>
    </citation>
    <scope>NUCLEOTIDE SEQUENCE</scope>
    <source>
        <strain evidence="6">M-15738</strain>
        <tissue evidence="6">Blood</tissue>
    </source>
</reference>
<evidence type="ECO:0000256" key="4">
    <source>
        <dbReference type="SAM" id="MobiDB-lite"/>
    </source>
</evidence>
<feature type="compositionally biased region" description="Low complexity" evidence="4">
    <location>
        <begin position="260"/>
        <end position="284"/>
    </location>
</feature>